<dbReference type="HOGENOM" id="CLU_3140701_0_0_0"/>
<accession>F8L728</accession>
<organism evidence="1 2">
    <name type="scientific">Simkania negevensis (strain ATCC VR-1471 / DSM 27360 / Z)</name>
    <dbReference type="NCBI Taxonomy" id="331113"/>
    <lineage>
        <taxon>Bacteria</taxon>
        <taxon>Pseudomonadati</taxon>
        <taxon>Chlamydiota</taxon>
        <taxon>Chlamydiia</taxon>
        <taxon>Parachlamydiales</taxon>
        <taxon>Simkaniaceae</taxon>
        <taxon>Simkania</taxon>
    </lineage>
</organism>
<reference evidence="1 2" key="2">
    <citation type="journal article" date="2011" name="Mol. Biol. Evol.">
        <title>Unity in variety--the pan-genome of the Chlamydiae.</title>
        <authorList>
            <person name="Collingro A."/>
            <person name="Tischler P."/>
            <person name="Weinmaier T."/>
            <person name="Penz T."/>
            <person name="Heinz E."/>
            <person name="Brunham R.C."/>
            <person name="Read T.D."/>
            <person name="Bavoil P.M."/>
            <person name="Sachse K."/>
            <person name="Kahane S."/>
            <person name="Friedman M.G."/>
            <person name="Rattei T."/>
            <person name="Myers G.S."/>
            <person name="Horn M."/>
        </authorList>
    </citation>
    <scope>NUCLEOTIDE SEQUENCE [LARGE SCALE GENOMIC DNA]</scope>
    <source>
        <strain evidence="2">ATCC VR-1471 / Z</strain>
    </source>
</reference>
<keyword evidence="2" id="KW-1185">Reference proteome</keyword>
<evidence type="ECO:0000313" key="2">
    <source>
        <dbReference type="Proteomes" id="UP000000496"/>
    </source>
</evidence>
<proteinExistence type="predicted"/>
<protein>
    <submittedName>
        <fullName evidence="1">Uncharacterized protein</fullName>
    </submittedName>
</protein>
<dbReference type="Proteomes" id="UP000000496">
    <property type="component" value="Chromosome gsn.131"/>
</dbReference>
<dbReference type="AlphaFoldDB" id="F8L728"/>
<name>F8L728_SIMNZ</name>
<dbReference type="EMBL" id="FR872582">
    <property type="protein sequence ID" value="CCB88543.1"/>
    <property type="molecule type" value="Genomic_DNA"/>
</dbReference>
<evidence type="ECO:0000313" key="1">
    <source>
        <dbReference type="EMBL" id="CCB88543.1"/>
    </source>
</evidence>
<sequence length="49" mass="5893">MRFYIKGRNLVSEFLSVIFGSKYVEEKIIDNRFPFLDFFFKALIKSPLQ</sequence>
<dbReference type="STRING" id="331113.SNE_A06660"/>
<dbReference type="KEGG" id="sng:SNE_A06660"/>
<reference key="1">
    <citation type="journal article" date="2011" name="Mol. Biol. Evol.">
        <title>Unity in variety -- the pan-genome of the Chlamydiae.</title>
        <authorList>
            <person name="Collingro A."/>
            <person name="Tischler P."/>
            <person name="Weinmaier T."/>
            <person name="Penz T."/>
            <person name="Heinz E."/>
            <person name="Brunham R.C."/>
            <person name="Read T.D."/>
            <person name="Bavoil P.M."/>
            <person name="Sachse K."/>
            <person name="Kahane S."/>
            <person name="Friedman M.G."/>
            <person name="Rattei T."/>
            <person name="Myers G.S.A."/>
            <person name="Horn M."/>
        </authorList>
    </citation>
    <scope>NUCLEOTIDE SEQUENCE</scope>
    <source>
        <strain>Z</strain>
    </source>
</reference>
<gene>
    <name evidence="1" type="ordered locus">SNE_A06660</name>
</gene>